<evidence type="ECO:0000259" key="2">
    <source>
        <dbReference type="Pfam" id="PF18962"/>
    </source>
</evidence>
<dbReference type="KEGG" id="fgg:FSB75_20425"/>
<evidence type="ECO:0000313" key="3">
    <source>
        <dbReference type="EMBL" id="QEC58171.1"/>
    </source>
</evidence>
<keyword evidence="4" id="KW-1185">Reference proteome</keyword>
<organism evidence="3 4">
    <name type="scientific">Flavisolibacter ginsenosidimutans</name>
    <dbReference type="NCBI Taxonomy" id="661481"/>
    <lineage>
        <taxon>Bacteria</taxon>
        <taxon>Pseudomonadati</taxon>
        <taxon>Bacteroidota</taxon>
        <taxon>Chitinophagia</taxon>
        <taxon>Chitinophagales</taxon>
        <taxon>Chitinophagaceae</taxon>
        <taxon>Flavisolibacter</taxon>
    </lineage>
</organism>
<dbReference type="InterPro" id="IPR026444">
    <property type="entry name" value="Secre_tail"/>
</dbReference>
<dbReference type="InterPro" id="IPR013783">
    <property type="entry name" value="Ig-like_fold"/>
</dbReference>
<proteinExistence type="predicted"/>
<evidence type="ECO:0000313" key="4">
    <source>
        <dbReference type="Proteomes" id="UP000321204"/>
    </source>
</evidence>
<sequence length="366" mass="39009">MKKIYSFAKLASVAFASFFLLASAKSFGQCGPIVENFNNTGGGTGGFTGDFSLVKQGPTAGDLEKSKVIGSTNYTITTPTYQLSNVDNNVQFGFILSGTALIGNVIVTVSYVSTNTGQITNINYGTYGPAYDVNGNATLCESKGITALPGFPAGGKYRFTFTLVANTGTGRGSDITTFDDFRTNGTIANAPLPVTFMSFGASKNASGIQLSWRVAGEDNVNHYEVERSIDGRSYASIASVGVNKTTNYSYLDLSAGSIAFYRIKNVDNDGQYKYSNIARIVNGVESIVINAFPQPVISQLTFQHPVAAKSTTLTLSSVDGRILSTLRPATGSTQTLIDMSKLQKGMYLMRFDDGAGNVQTMKVIKQ</sequence>
<evidence type="ECO:0000256" key="1">
    <source>
        <dbReference type="SAM" id="SignalP"/>
    </source>
</evidence>
<accession>A0A5B8UNC5</accession>
<dbReference type="NCBIfam" id="TIGR04183">
    <property type="entry name" value="Por_Secre_tail"/>
    <property type="match status" value="1"/>
</dbReference>
<feature type="chain" id="PRO_5022860267" evidence="1">
    <location>
        <begin position="25"/>
        <end position="366"/>
    </location>
</feature>
<name>A0A5B8UNC5_9BACT</name>
<keyword evidence="1" id="KW-0732">Signal</keyword>
<dbReference type="RefSeq" id="WP_146791251.1">
    <property type="nucleotide sequence ID" value="NZ_BAABIO010000003.1"/>
</dbReference>
<gene>
    <name evidence="3" type="ORF">FSB75_20425</name>
</gene>
<dbReference type="OrthoDB" id="630440at2"/>
<dbReference type="Proteomes" id="UP000321204">
    <property type="component" value="Chromosome"/>
</dbReference>
<dbReference type="AlphaFoldDB" id="A0A5B8UNC5"/>
<protein>
    <submittedName>
        <fullName evidence="3">T9SS type A sorting domain-containing protein</fullName>
    </submittedName>
</protein>
<dbReference type="Gene3D" id="2.60.40.10">
    <property type="entry name" value="Immunoglobulins"/>
    <property type="match status" value="1"/>
</dbReference>
<feature type="signal peptide" evidence="1">
    <location>
        <begin position="1"/>
        <end position="24"/>
    </location>
</feature>
<reference evidence="3 4" key="1">
    <citation type="journal article" date="2015" name="Int. J. Syst. Evol. Microbiol.">
        <title>Flavisolibacter ginsenosidimutans sp. nov., with ginsenoside-converting activity isolated from soil used for cultivating ginseng.</title>
        <authorList>
            <person name="Zhao Y."/>
            <person name="Liu Q."/>
            <person name="Kang M.S."/>
            <person name="Jin F."/>
            <person name="Yu H."/>
            <person name="Im W.T."/>
        </authorList>
    </citation>
    <scope>NUCLEOTIDE SEQUENCE [LARGE SCALE GENOMIC DNA]</scope>
    <source>
        <strain evidence="3 4">Gsoil 636</strain>
    </source>
</reference>
<dbReference type="EMBL" id="CP042433">
    <property type="protein sequence ID" value="QEC58171.1"/>
    <property type="molecule type" value="Genomic_DNA"/>
</dbReference>
<feature type="domain" description="Secretion system C-terminal sorting" evidence="2">
    <location>
        <begin position="292"/>
        <end position="363"/>
    </location>
</feature>
<dbReference type="Pfam" id="PF18962">
    <property type="entry name" value="Por_Secre_tail"/>
    <property type="match status" value="1"/>
</dbReference>